<comment type="caution">
    <text evidence="1">The sequence shown here is derived from an EMBL/GenBank/DDBJ whole genome shotgun (WGS) entry which is preliminary data.</text>
</comment>
<dbReference type="Proteomes" id="UP001595921">
    <property type="component" value="Unassembled WGS sequence"/>
</dbReference>
<evidence type="ECO:0000313" key="1">
    <source>
        <dbReference type="EMBL" id="MFC4359302.1"/>
    </source>
</evidence>
<organism evidence="1 2">
    <name type="scientific">Halobium salinum</name>
    <dbReference type="NCBI Taxonomy" id="1364940"/>
    <lineage>
        <taxon>Archaea</taxon>
        <taxon>Methanobacteriati</taxon>
        <taxon>Methanobacteriota</taxon>
        <taxon>Stenosarchaea group</taxon>
        <taxon>Halobacteria</taxon>
        <taxon>Halobacteriales</taxon>
        <taxon>Haloferacaceae</taxon>
        <taxon>Halobium</taxon>
    </lineage>
</organism>
<sequence length="53" mass="6090">MVVLLRGEWDEPSDELSALAEKYGFEFYPRPGDNPPGFYSTVSDTTNFKYRVP</sequence>
<proteinExistence type="predicted"/>
<keyword evidence="2" id="KW-1185">Reference proteome</keyword>
<dbReference type="AlphaFoldDB" id="A0ABD5PEP4"/>
<dbReference type="RefSeq" id="WP_390208759.1">
    <property type="nucleotide sequence ID" value="NZ_JBHSDS010000008.1"/>
</dbReference>
<accession>A0ABD5PEP4</accession>
<gene>
    <name evidence="1" type="ORF">ACFO0N_15255</name>
</gene>
<reference evidence="1 2" key="1">
    <citation type="journal article" date="2019" name="Int. J. Syst. Evol. Microbiol.">
        <title>The Global Catalogue of Microorganisms (GCM) 10K type strain sequencing project: providing services to taxonomists for standard genome sequencing and annotation.</title>
        <authorList>
            <consortium name="The Broad Institute Genomics Platform"/>
            <consortium name="The Broad Institute Genome Sequencing Center for Infectious Disease"/>
            <person name="Wu L."/>
            <person name="Ma J."/>
        </authorList>
    </citation>
    <scope>NUCLEOTIDE SEQUENCE [LARGE SCALE GENOMIC DNA]</scope>
    <source>
        <strain evidence="1 2">CGMCC 1.12553</strain>
    </source>
</reference>
<evidence type="ECO:0000313" key="2">
    <source>
        <dbReference type="Proteomes" id="UP001595921"/>
    </source>
</evidence>
<name>A0ABD5PEP4_9EURY</name>
<protein>
    <submittedName>
        <fullName evidence="1">Uncharacterized protein</fullName>
    </submittedName>
</protein>
<dbReference type="EMBL" id="JBHSDS010000008">
    <property type="protein sequence ID" value="MFC4359302.1"/>
    <property type="molecule type" value="Genomic_DNA"/>
</dbReference>